<sequence>MLLSFLKCKWETLPSTWLAGYRVSVGVVLHSGAACNQYFGLESHMVHLEHCKEIGTNLSLIHCPRVHFAYGHATEWGPTTRRKRGLLLMSDG</sequence>
<evidence type="ECO:0000313" key="1">
    <source>
        <dbReference type="Ensembl" id="ENSCCNP00000015116.1"/>
    </source>
</evidence>
<name>A0A8C0WY69_CASCN</name>
<organism evidence="1">
    <name type="scientific">Castor canadensis</name>
    <name type="common">American beaver</name>
    <dbReference type="NCBI Taxonomy" id="51338"/>
    <lineage>
        <taxon>Eukaryota</taxon>
        <taxon>Metazoa</taxon>
        <taxon>Chordata</taxon>
        <taxon>Craniata</taxon>
        <taxon>Vertebrata</taxon>
        <taxon>Euteleostomi</taxon>
        <taxon>Mammalia</taxon>
        <taxon>Eutheria</taxon>
        <taxon>Euarchontoglires</taxon>
        <taxon>Glires</taxon>
        <taxon>Rodentia</taxon>
        <taxon>Castorimorpha</taxon>
        <taxon>Castoridae</taxon>
        <taxon>Castor</taxon>
    </lineage>
</organism>
<dbReference type="PROSITE" id="PS51257">
    <property type="entry name" value="PROKAR_LIPOPROTEIN"/>
    <property type="match status" value="1"/>
</dbReference>
<dbReference type="AlphaFoldDB" id="A0A8C0WY69"/>
<accession>A0A8C0WY69</accession>
<proteinExistence type="predicted"/>
<reference evidence="1" key="1">
    <citation type="submission" date="2023-09" db="UniProtKB">
        <authorList>
            <consortium name="Ensembl"/>
        </authorList>
    </citation>
    <scope>IDENTIFICATION</scope>
</reference>
<protein>
    <submittedName>
        <fullName evidence="1">Uncharacterized protein</fullName>
    </submittedName>
</protein>
<dbReference type="Ensembl" id="ENSCCNT00000019757.1">
    <property type="protein sequence ID" value="ENSCCNP00000015116.1"/>
    <property type="gene ID" value="ENSCCNG00000015523.1"/>
</dbReference>